<dbReference type="Proteomes" id="UP000233556">
    <property type="component" value="Unassembled WGS sequence"/>
</dbReference>
<reference evidence="2" key="2">
    <citation type="submission" date="2017-12" db="EMBL/GenBank/DDBJ databases">
        <title>Genome sequence of the Bar-tailed Godwit (Limosa lapponica baueri).</title>
        <authorList>
            <person name="Lima N.C.B."/>
            <person name="Parody-Merino A.M."/>
            <person name="Battley P.F."/>
            <person name="Fidler A.E."/>
            <person name="Prosdocimi F."/>
        </authorList>
    </citation>
    <scope>NUCLEOTIDE SEQUENCE [LARGE SCALE GENOMIC DNA]</scope>
</reference>
<dbReference type="EMBL" id="KZ505982">
    <property type="protein sequence ID" value="PKU42557.1"/>
    <property type="molecule type" value="Genomic_DNA"/>
</dbReference>
<sequence length="120" mass="13278">MIVKFVVGIDTEIQISSSNDEYVILESRCPEVLARLLDDAGIWNSIVHAKKVQETEDNTCITQNTLLTQEDPVETTEYMFKQGLLTLPDAKPVNKADDVSFDPESIAQILALVKSAGSCY</sequence>
<dbReference type="AlphaFoldDB" id="A0A2I0U943"/>
<name>A0A2I0U943_LIMLA</name>
<protein>
    <submittedName>
        <fullName evidence="1">Uncharacterized protein</fullName>
    </submittedName>
</protein>
<proteinExistence type="predicted"/>
<organism evidence="1 2">
    <name type="scientific">Limosa lapponica baueri</name>
    <dbReference type="NCBI Taxonomy" id="1758121"/>
    <lineage>
        <taxon>Eukaryota</taxon>
        <taxon>Metazoa</taxon>
        <taxon>Chordata</taxon>
        <taxon>Craniata</taxon>
        <taxon>Vertebrata</taxon>
        <taxon>Euteleostomi</taxon>
        <taxon>Archelosauria</taxon>
        <taxon>Archosauria</taxon>
        <taxon>Dinosauria</taxon>
        <taxon>Saurischia</taxon>
        <taxon>Theropoda</taxon>
        <taxon>Coelurosauria</taxon>
        <taxon>Aves</taxon>
        <taxon>Neognathae</taxon>
        <taxon>Neoaves</taxon>
        <taxon>Charadriiformes</taxon>
        <taxon>Scolopacidae</taxon>
        <taxon>Limosa</taxon>
    </lineage>
</organism>
<keyword evidence="2" id="KW-1185">Reference proteome</keyword>
<accession>A0A2I0U943</accession>
<evidence type="ECO:0000313" key="1">
    <source>
        <dbReference type="EMBL" id="PKU42557.1"/>
    </source>
</evidence>
<gene>
    <name evidence="1" type="ORF">llap_7135</name>
</gene>
<evidence type="ECO:0000313" key="2">
    <source>
        <dbReference type="Proteomes" id="UP000233556"/>
    </source>
</evidence>
<reference evidence="2" key="1">
    <citation type="submission" date="2017-11" db="EMBL/GenBank/DDBJ databases">
        <authorList>
            <person name="Lima N.C."/>
            <person name="Parody-Merino A.M."/>
            <person name="Battley P.F."/>
            <person name="Fidler A.E."/>
            <person name="Prosdocimi F."/>
        </authorList>
    </citation>
    <scope>NUCLEOTIDE SEQUENCE [LARGE SCALE GENOMIC DNA]</scope>
</reference>